<comment type="caution">
    <text evidence="1">The sequence shown here is derived from an EMBL/GenBank/DDBJ whole genome shotgun (WGS) entry which is preliminary data.</text>
</comment>
<evidence type="ECO:0000313" key="2">
    <source>
        <dbReference type="Proteomes" id="UP001140513"/>
    </source>
</evidence>
<accession>A0A9W8XMZ6</accession>
<dbReference type="RefSeq" id="XP_056071892.1">
    <property type="nucleotide sequence ID" value="XM_056214625.1"/>
</dbReference>
<name>A0A9W8XMZ6_9PLEO</name>
<dbReference type="EMBL" id="JAPEUX010000004">
    <property type="protein sequence ID" value="KAJ4354118.1"/>
    <property type="molecule type" value="Genomic_DNA"/>
</dbReference>
<sequence>MKILSFAPVSCAWGESVGDMEEPFTVSIVKTWSRKKRAAQKEKKAMEAPDLRVRTLKASGGGGEWEDELGPGDTLGVAEGLEWGNGAFGGLAIRVGGLGGIVIV</sequence>
<proteinExistence type="predicted"/>
<keyword evidence="2" id="KW-1185">Reference proteome</keyword>
<protein>
    <submittedName>
        <fullName evidence="1">Uncharacterized protein</fullName>
    </submittedName>
</protein>
<dbReference type="Proteomes" id="UP001140513">
    <property type="component" value="Unassembled WGS sequence"/>
</dbReference>
<evidence type="ECO:0000313" key="1">
    <source>
        <dbReference type="EMBL" id="KAJ4354118.1"/>
    </source>
</evidence>
<dbReference type="AlphaFoldDB" id="A0A9W8XMZ6"/>
<reference evidence="1" key="1">
    <citation type="submission" date="2022-10" db="EMBL/GenBank/DDBJ databases">
        <title>Tapping the CABI collections for fungal endophytes: first genome assemblies for Collariella, Neodidymelliopsis, Ascochyta clinopodiicola, Didymella pomorum, Didymosphaeria variabile, Neocosmospora piperis and Neocucurbitaria cava.</title>
        <authorList>
            <person name="Hill R."/>
        </authorList>
    </citation>
    <scope>NUCLEOTIDE SEQUENCE</scope>
    <source>
        <strain evidence="1">IMI 356815</strain>
    </source>
</reference>
<gene>
    <name evidence="1" type="ORF">N0V89_005851</name>
</gene>
<dbReference type="GeneID" id="80909381"/>
<organism evidence="1 2">
    <name type="scientific">Didymosphaeria variabile</name>
    <dbReference type="NCBI Taxonomy" id="1932322"/>
    <lineage>
        <taxon>Eukaryota</taxon>
        <taxon>Fungi</taxon>
        <taxon>Dikarya</taxon>
        <taxon>Ascomycota</taxon>
        <taxon>Pezizomycotina</taxon>
        <taxon>Dothideomycetes</taxon>
        <taxon>Pleosporomycetidae</taxon>
        <taxon>Pleosporales</taxon>
        <taxon>Massarineae</taxon>
        <taxon>Didymosphaeriaceae</taxon>
        <taxon>Didymosphaeria</taxon>
    </lineage>
</organism>